<reference evidence="2" key="2">
    <citation type="submission" date="2019-01" db="UniProtKB">
        <authorList>
            <consortium name="EnsemblPlants"/>
        </authorList>
    </citation>
    <scope>IDENTIFICATION</scope>
    <source>
        <strain evidence="2">cv. Heinz 1706</strain>
    </source>
</reference>
<dbReference type="InterPro" id="IPR043128">
    <property type="entry name" value="Rev_trsase/Diguanyl_cyclase"/>
</dbReference>
<dbReference type="SUPFAM" id="SSF56672">
    <property type="entry name" value="DNA/RNA polymerases"/>
    <property type="match status" value="2"/>
</dbReference>
<dbReference type="InterPro" id="IPR043502">
    <property type="entry name" value="DNA/RNA_pol_sf"/>
</dbReference>
<dbReference type="PANTHER" id="PTHR24559:SF444">
    <property type="entry name" value="REVERSE TRANSCRIPTASE DOMAIN-CONTAINING PROTEIN"/>
    <property type="match status" value="1"/>
</dbReference>
<feature type="domain" description="Reverse transcriptase" evidence="1">
    <location>
        <begin position="106"/>
        <end position="175"/>
    </location>
</feature>
<dbReference type="OMA" id="FRIRYWY"/>
<organism evidence="2">
    <name type="scientific">Solanum lycopersicum</name>
    <name type="common">Tomato</name>
    <name type="synonym">Lycopersicon esculentum</name>
    <dbReference type="NCBI Taxonomy" id="4081"/>
    <lineage>
        <taxon>Eukaryota</taxon>
        <taxon>Viridiplantae</taxon>
        <taxon>Streptophyta</taxon>
        <taxon>Embryophyta</taxon>
        <taxon>Tracheophyta</taxon>
        <taxon>Spermatophyta</taxon>
        <taxon>Magnoliopsida</taxon>
        <taxon>eudicotyledons</taxon>
        <taxon>Gunneridae</taxon>
        <taxon>Pentapetalae</taxon>
        <taxon>asterids</taxon>
        <taxon>lamiids</taxon>
        <taxon>Solanales</taxon>
        <taxon>Solanaceae</taxon>
        <taxon>Solanoideae</taxon>
        <taxon>Solaneae</taxon>
        <taxon>Solanum</taxon>
        <taxon>Solanum subgen. Lycopersicon</taxon>
    </lineage>
</organism>
<dbReference type="Gene3D" id="3.10.10.10">
    <property type="entry name" value="HIV Type 1 Reverse Transcriptase, subunit A, domain 1"/>
    <property type="match status" value="1"/>
</dbReference>
<dbReference type="CDD" id="cd01647">
    <property type="entry name" value="RT_LTR"/>
    <property type="match status" value="1"/>
</dbReference>
<dbReference type="AlphaFoldDB" id="A0A3Q7IFT1"/>
<sequence length="176" mass="20426">MRPVTGWRVCMDYRKLNSWTKKDHFPMPFMDQMLDRLAGKGWYCFLDGHAGYNQISIAPEDQEKTTFTCPYGTFAFRRMSFGLCNAPATFQRCMMSIFSVMVEDTIEMLDRLAEKGWYCFLDGYSGYNQISIAPEDQEKTTFTCPYGTFTFKRMPFGLCNAPATIQRCMMSIFSDM</sequence>
<evidence type="ECO:0000259" key="1">
    <source>
        <dbReference type="Pfam" id="PF00078"/>
    </source>
</evidence>
<accession>A0A3Q7IFT1</accession>
<feature type="domain" description="Reverse transcriptase" evidence="1">
    <location>
        <begin position="5"/>
        <end position="99"/>
    </location>
</feature>
<dbReference type="Proteomes" id="UP000004994">
    <property type="component" value="Chromosome 10"/>
</dbReference>
<protein>
    <recommendedName>
        <fullName evidence="1">Reverse transcriptase domain-containing protein</fullName>
    </recommendedName>
</protein>
<dbReference type="EnsemblPlants" id="Solyc10g047065.1.1">
    <property type="protein sequence ID" value="Solyc10g047065.1.1"/>
    <property type="gene ID" value="Solyc10g047065.1"/>
</dbReference>
<keyword evidence="3" id="KW-1185">Reference proteome</keyword>
<dbReference type="Pfam" id="PF00078">
    <property type="entry name" value="RVT_1"/>
    <property type="match status" value="2"/>
</dbReference>
<dbReference type="Gene3D" id="3.30.70.270">
    <property type="match status" value="1"/>
</dbReference>
<reference evidence="2" key="1">
    <citation type="journal article" date="2012" name="Nature">
        <title>The tomato genome sequence provides insights into fleshy fruit evolution.</title>
        <authorList>
            <consortium name="Tomato Genome Consortium"/>
        </authorList>
    </citation>
    <scope>NUCLEOTIDE SEQUENCE [LARGE SCALE GENOMIC DNA]</scope>
    <source>
        <strain evidence="2">cv. Heinz 1706</strain>
    </source>
</reference>
<dbReference type="InParanoid" id="A0A3Q7IFT1"/>
<dbReference type="PANTHER" id="PTHR24559">
    <property type="entry name" value="TRANSPOSON TY3-I GAG-POL POLYPROTEIN"/>
    <property type="match status" value="1"/>
</dbReference>
<dbReference type="STRING" id="4081.A0A3Q7IFT1"/>
<name>A0A3Q7IFT1_SOLLC</name>
<evidence type="ECO:0000313" key="3">
    <source>
        <dbReference type="Proteomes" id="UP000004994"/>
    </source>
</evidence>
<evidence type="ECO:0000313" key="2">
    <source>
        <dbReference type="EnsemblPlants" id="Solyc10g047065.1.1"/>
    </source>
</evidence>
<proteinExistence type="predicted"/>
<dbReference type="Gramene" id="Solyc10g047065.1.1">
    <property type="protein sequence ID" value="Solyc10g047065.1.1"/>
    <property type="gene ID" value="Solyc10g047065.1"/>
</dbReference>
<dbReference type="InterPro" id="IPR053134">
    <property type="entry name" value="RNA-dir_DNA_polymerase"/>
</dbReference>
<dbReference type="InterPro" id="IPR000477">
    <property type="entry name" value="RT_dom"/>
</dbReference>